<gene>
    <name evidence="2" type="ORF">ABDB84_00870</name>
</gene>
<dbReference type="Pfam" id="PF01814">
    <property type="entry name" value="Hemerythrin"/>
    <property type="match status" value="1"/>
</dbReference>
<name>A0ABU9YTI5_9RHOO</name>
<organism evidence="2 3">
    <name type="scientific">Uliginosibacterium sediminicola</name>
    <dbReference type="NCBI Taxonomy" id="2024550"/>
    <lineage>
        <taxon>Bacteria</taxon>
        <taxon>Pseudomonadati</taxon>
        <taxon>Pseudomonadota</taxon>
        <taxon>Betaproteobacteria</taxon>
        <taxon>Rhodocyclales</taxon>
        <taxon>Zoogloeaceae</taxon>
        <taxon>Uliginosibacterium</taxon>
    </lineage>
</organism>
<dbReference type="EMBL" id="JBDIVE010000001">
    <property type="protein sequence ID" value="MEN3067006.1"/>
    <property type="molecule type" value="Genomic_DNA"/>
</dbReference>
<dbReference type="RefSeq" id="WP_345917776.1">
    <property type="nucleotide sequence ID" value="NZ_JBDIVE010000001.1"/>
</dbReference>
<evidence type="ECO:0000313" key="3">
    <source>
        <dbReference type="Proteomes" id="UP001410394"/>
    </source>
</evidence>
<proteinExistence type="predicted"/>
<dbReference type="Gene3D" id="1.20.120.520">
    <property type="entry name" value="nmb1532 protein domain like"/>
    <property type="match status" value="1"/>
</dbReference>
<comment type="caution">
    <text evidence="2">The sequence shown here is derived from an EMBL/GenBank/DDBJ whole genome shotgun (WGS) entry which is preliminary data.</text>
</comment>
<protein>
    <submittedName>
        <fullName evidence="2">Hemerythrin domain-containing protein</fullName>
    </submittedName>
</protein>
<sequence>MLVAELFEDMHRRCDELLMTLDKLVQREDWTQAEETYSRFRTSMRAHFEAEEDELFPAFERLSFANSTSVAIMRREHHQMNGMMDYMGGALAVCDVSSYLGESLRLRTMLAQHGRKEDYLMESVFGHSGGEITRDVT</sequence>
<dbReference type="InterPro" id="IPR012312">
    <property type="entry name" value="Hemerythrin-like"/>
</dbReference>
<reference evidence="2 3" key="1">
    <citation type="journal article" date="2018" name="Int. J. Syst. Evol. Microbiol.">
        <title>Uliginosibacterium sediminicola sp. nov., isolated from freshwater sediment.</title>
        <authorList>
            <person name="Hwang W.M."/>
            <person name="Kim S.M."/>
            <person name="Kang K."/>
            <person name="Ahn T.Y."/>
        </authorList>
    </citation>
    <scope>NUCLEOTIDE SEQUENCE [LARGE SCALE GENOMIC DNA]</scope>
    <source>
        <strain evidence="2 3">M1-21</strain>
    </source>
</reference>
<feature type="domain" description="Hemerythrin-like" evidence="1">
    <location>
        <begin position="4"/>
        <end position="121"/>
    </location>
</feature>
<accession>A0ABU9YTI5</accession>
<keyword evidence="3" id="KW-1185">Reference proteome</keyword>
<evidence type="ECO:0000259" key="1">
    <source>
        <dbReference type="Pfam" id="PF01814"/>
    </source>
</evidence>
<evidence type="ECO:0000313" key="2">
    <source>
        <dbReference type="EMBL" id="MEN3067006.1"/>
    </source>
</evidence>
<dbReference type="Proteomes" id="UP001410394">
    <property type="component" value="Unassembled WGS sequence"/>
</dbReference>